<dbReference type="GO" id="GO:0048544">
    <property type="term" value="P:recognition of pollen"/>
    <property type="evidence" value="ECO:0007669"/>
    <property type="project" value="InterPro"/>
</dbReference>
<name>A0AAN7J5Q2_QUERU</name>
<gene>
    <name evidence="11" type="ORF">RGQ29_009394</name>
</gene>
<sequence length="495" mass="56163">MEEHVVILSPQNGNLILTDANKLNVWTTNTVSLSFVQLFLHNTGNLVLCNNEALIFSSDGFTFMSFDYGAVLHKRLTLDYDGNIRLYSWEEDGKTWVVSWQAIQTPCNIPGACGANSFIPILLLDGSRYPNLNGNIYLKLPKNKLLSNDNPLEEFSLNCSSKSTLQSRKYNENGTVKFIFWFACGVGGLEIICIFVVWFLLIKTRKNSSADKEGYVLATTGFRYFTDAKLKKATKGVSSNNRVAAIKRLNEANQGEGEFLAKVSIIGRINHMNLIEMWGYCVEGKHRLLVYEYMEHGSLAKNLSTKTLNWEKRFKIAMGTAKGQAYLHEDCLEWILHCDVKPHNILLDSTYQPKVADFGLSKLQNRDVLKNSSFLKIRETCGYMTLEWVFNLPITFKVDVYSYGIVVLEMVTGKGPSRKHKRLVTWVRENMKKAATNISSLENIIDPILEGKYDMAEMEVLVQVALQCVDEDKDARPTMNQVVEMLSYQEKDSVP</sequence>
<accession>A0AAN7J5Q2</accession>
<dbReference type="Gene3D" id="3.30.200.20">
    <property type="entry name" value="Phosphorylase Kinase, domain 1"/>
    <property type="match status" value="1"/>
</dbReference>
<dbReference type="FunFam" id="1.10.510.10:FF:000537">
    <property type="entry name" value="Putative receptor-like protein kinase"/>
    <property type="match status" value="1"/>
</dbReference>
<dbReference type="EMBL" id="JAXUIC010000002">
    <property type="protein sequence ID" value="KAK4599307.1"/>
    <property type="molecule type" value="Genomic_DNA"/>
</dbReference>
<dbReference type="InterPro" id="IPR011009">
    <property type="entry name" value="Kinase-like_dom_sf"/>
</dbReference>
<keyword evidence="3" id="KW-0732">Signal</keyword>
<keyword evidence="12" id="KW-1185">Reference proteome</keyword>
<comment type="caution">
    <text evidence="11">The sequence shown here is derived from an EMBL/GenBank/DDBJ whole genome shotgun (WGS) entry which is preliminary data.</text>
</comment>
<evidence type="ECO:0000259" key="10">
    <source>
        <dbReference type="PROSITE" id="PS50927"/>
    </source>
</evidence>
<evidence type="ECO:0000256" key="6">
    <source>
        <dbReference type="ARBA" id="ARBA00023157"/>
    </source>
</evidence>
<evidence type="ECO:0000256" key="8">
    <source>
        <dbReference type="SAM" id="Phobius"/>
    </source>
</evidence>
<dbReference type="PROSITE" id="PS00108">
    <property type="entry name" value="PROTEIN_KINASE_ST"/>
    <property type="match status" value="1"/>
</dbReference>
<reference evidence="11 12" key="1">
    <citation type="journal article" date="2023" name="G3 (Bethesda)">
        <title>A haplotype-resolved chromosome-scale genome for Quercus rubra L. provides insights into the genetics of adaptive traits for red oak species.</title>
        <authorList>
            <person name="Kapoor B."/>
            <person name="Jenkins J."/>
            <person name="Schmutz J."/>
            <person name="Zhebentyayeva T."/>
            <person name="Kuelheim C."/>
            <person name="Coggeshall M."/>
            <person name="Heim C."/>
            <person name="Lasky J.R."/>
            <person name="Leites L."/>
            <person name="Islam-Faridi N."/>
            <person name="Romero-Severson J."/>
            <person name="DeLeo V.L."/>
            <person name="Lucas S.M."/>
            <person name="Lazic D."/>
            <person name="Gailing O."/>
            <person name="Carlson J."/>
            <person name="Staton M."/>
        </authorList>
    </citation>
    <scope>NUCLEOTIDE SEQUENCE [LARGE SCALE GENOMIC DNA]</scope>
    <source>
        <strain evidence="11">Pseudo-F2</strain>
    </source>
</reference>
<dbReference type="GO" id="GO:0004672">
    <property type="term" value="F:protein kinase activity"/>
    <property type="evidence" value="ECO:0007669"/>
    <property type="project" value="InterPro"/>
</dbReference>
<dbReference type="SUPFAM" id="SSF56112">
    <property type="entry name" value="Protein kinase-like (PK-like)"/>
    <property type="match status" value="1"/>
</dbReference>
<feature type="domain" description="Bulb-type lectin" evidence="10">
    <location>
        <begin position="1"/>
        <end position="61"/>
    </location>
</feature>
<proteinExistence type="predicted"/>
<dbReference type="InterPro" id="IPR036426">
    <property type="entry name" value="Bulb-type_lectin_dom_sf"/>
</dbReference>
<dbReference type="InterPro" id="IPR000858">
    <property type="entry name" value="S_locus_glycoprot_dom"/>
</dbReference>
<dbReference type="AlphaFoldDB" id="A0AAN7J5Q2"/>
<dbReference type="GO" id="GO:0016020">
    <property type="term" value="C:membrane"/>
    <property type="evidence" value="ECO:0007669"/>
    <property type="project" value="UniProtKB-SubCell"/>
</dbReference>
<keyword evidence="6" id="KW-1015">Disulfide bond</keyword>
<comment type="subcellular location">
    <subcellularLocation>
        <location evidence="1">Membrane</location>
        <topology evidence="1">Single-pass membrane protein</topology>
    </subcellularLocation>
</comment>
<dbReference type="SUPFAM" id="SSF51110">
    <property type="entry name" value="alpha-D-mannose-specific plant lectins"/>
    <property type="match status" value="1"/>
</dbReference>
<evidence type="ECO:0000313" key="11">
    <source>
        <dbReference type="EMBL" id="KAK4599307.1"/>
    </source>
</evidence>
<dbReference type="InterPro" id="IPR008271">
    <property type="entry name" value="Ser/Thr_kinase_AS"/>
</dbReference>
<evidence type="ECO:0000256" key="3">
    <source>
        <dbReference type="ARBA" id="ARBA00022729"/>
    </source>
</evidence>
<dbReference type="GO" id="GO:0005524">
    <property type="term" value="F:ATP binding"/>
    <property type="evidence" value="ECO:0007669"/>
    <property type="project" value="InterPro"/>
</dbReference>
<keyword evidence="4 8" id="KW-1133">Transmembrane helix</keyword>
<dbReference type="PROSITE" id="PS50011">
    <property type="entry name" value="PROTEIN_KINASE_DOM"/>
    <property type="match status" value="1"/>
</dbReference>
<feature type="transmembrane region" description="Helical" evidence="8">
    <location>
        <begin position="178"/>
        <end position="202"/>
    </location>
</feature>
<organism evidence="11 12">
    <name type="scientific">Quercus rubra</name>
    <name type="common">Northern red oak</name>
    <name type="synonym">Quercus borealis</name>
    <dbReference type="NCBI Taxonomy" id="3512"/>
    <lineage>
        <taxon>Eukaryota</taxon>
        <taxon>Viridiplantae</taxon>
        <taxon>Streptophyta</taxon>
        <taxon>Embryophyta</taxon>
        <taxon>Tracheophyta</taxon>
        <taxon>Spermatophyta</taxon>
        <taxon>Magnoliopsida</taxon>
        <taxon>eudicotyledons</taxon>
        <taxon>Gunneridae</taxon>
        <taxon>Pentapetalae</taxon>
        <taxon>rosids</taxon>
        <taxon>fabids</taxon>
        <taxon>Fagales</taxon>
        <taxon>Fagaceae</taxon>
        <taxon>Quercus</taxon>
    </lineage>
</organism>
<evidence type="ECO:0000256" key="7">
    <source>
        <dbReference type="ARBA" id="ARBA00023180"/>
    </source>
</evidence>
<evidence type="ECO:0000256" key="5">
    <source>
        <dbReference type="ARBA" id="ARBA00023136"/>
    </source>
</evidence>
<dbReference type="Gene3D" id="1.10.510.10">
    <property type="entry name" value="Transferase(Phosphotransferase) domain 1"/>
    <property type="match status" value="1"/>
</dbReference>
<keyword evidence="7" id="KW-0325">Glycoprotein</keyword>
<evidence type="ECO:0008006" key="13">
    <source>
        <dbReference type="Google" id="ProtNLM"/>
    </source>
</evidence>
<dbReference type="Pfam" id="PF00069">
    <property type="entry name" value="Pkinase"/>
    <property type="match status" value="1"/>
</dbReference>
<dbReference type="InterPro" id="IPR001480">
    <property type="entry name" value="Bulb-type_lectin_dom"/>
</dbReference>
<dbReference type="Gene3D" id="2.90.10.10">
    <property type="entry name" value="Bulb-type lectin domain"/>
    <property type="match status" value="1"/>
</dbReference>
<evidence type="ECO:0000256" key="1">
    <source>
        <dbReference type="ARBA" id="ARBA00004167"/>
    </source>
</evidence>
<protein>
    <recommendedName>
        <fullName evidence="13">Protein kinase domain-containing protein</fullName>
    </recommendedName>
</protein>
<dbReference type="PANTHER" id="PTHR47974:SF3">
    <property type="entry name" value="RECEPTOR-LIKE SERINE_THREONINE-PROTEIN KINASE"/>
    <property type="match status" value="1"/>
</dbReference>
<feature type="domain" description="Protein kinase" evidence="9">
    <location>
        <begin position="211"/>
        <end position="488"/>
    </location>
</feature>
<dbReference type="SMART" id="SM00220">
    <property type="entry name" value="S_TKc"/>
    <property type="match status" value="1"/>
</dbReference>
<evidence type="ECO:0000256" key="2">
    <source>
        <dbReference type="ARBA" id="ARBA00022692"/>
    </source>
</evidence>
<keyword evidence="5 8" id="KW-0472">Membrane</keyword>
<dbReference type="Proteomes" id="UP001324115">
    <property type="component" value="Unassembled WGS sequence"/>
</dbReference>
<evidence type="ECO:0000313" key="12">
    <source>
        <dbReference type="Proteomes" id="UP001324115"/>
    </source>
</evidence>
<evidence type="ECO:0000259" key="9">
    <source>
        <dbReference type="PROSITE" id="PS50011"/>
    </source>
</evidence>
<dbReference type="Pfam" id="PF00954">
    <property type="entry name" value="S_locus_glycop"/>
    <property type="match status" value="1"/>
</dbReference>
<dbReference type="PROSITE" id="PS50927">
    <property type="entry name" value="BULB_LECTIN"/>
    <property type="match status" value="1"/>
</dbReference>
<dbReference type="PANTHER" id="PTHR47974">
    <property type="entry name" value="OS07G0415500 PROTEIN"/>
    <property type="match status" value="1"/>
</dbReference>
<keyword evidence="2 8" id="KW-0812">Transmembrane</keyword>
<dbReference type="InterPro" id="IPR000719">
    <property type="entry name" value="Prot_kinase_dom"/>
</dbReference>
<evidence type="ECO:0000256" key="4">
    <source>
        <dbReference type="ARBA" id="ARBA00022989"/>
    </source>
</evidence>